<feature type="domain" description="Histone deacetylase" evidence="6">
    <location>
        <begin position="38"/>
        <end position="321"/>
    </location>
</feature>
<evidence type="ECO:0000256" key="3">
    <source>
        <dbReference type="ARBA" id="ARBA00022723"/>
    </source>
</evidence>
<dbReference type="PRINTS" id="PR01270">
    <property type="entry name" value="HDASUPER"/>
</dbReference>
<dbReference type="GO" id="GO:0016787">
    <property type="term" value="F:hydrolase activity"/>
    <property type="evidence" value="ECO:0007669"/>
    <property type="project" value="UniProtKB-KW"/>
</dbReference>
<comment type="cofactor">
    <cofactor evidence="1">
        <name>Zn(2+)</name>
        <dbReference type="ChEBI" id="CHEBI:29105"/>
    </cofactor>
</comment>
<keyword evidence="5" id="KW-0862">Zinc</keyword>
<dbReference type="InterPro" id="IPR023801">
    <property type="entry name" value="His_deacetylse_dom"/>
</dbReference>
<name>A0A7Y0HG55_9PROT</name>
<organism evidence="7 8">
    <name type="scientific">Pacificispira spongiicola</name>
    <dbReference type="NCBI Taxonomy" id="2729598"/>
    <lineage>
        <taxon>Bacteria</taxon>
        <taxon>Pseudomonadati</taxon>
        <taxon>Pseudomonadota</taxon>
        <taxon>Alphaproteobacteria</taxon>
        <taxon>Rhodospirillales</taxon>
        <taxon>Rhodospirillaceae</taxon>
        <taxon>Pacificispira</taxon>
    </lineage>
</organism>
<evidence type="ECO:0000256" key="5">
    <source>
        <dbReference type="ARBA" id="ARBA00022833"/>
    </source>
</evidence>
<evidence type="ECO:0000259" key="6">
    <source>
        <dbReference type="Pfam" id="PF00850"/>
    </source>
</evidence>
<evidence type="ECO:0000313" key="7">
    <source>
        <dbReference type="EMBL" id="NMM46536.1"/>
    </source>
</evidence>
<evidence type="ECO:0000256" key="4">
    <source>
        <dbReference type="ARBA" id="ARBA00022801"/>
    </source>
</evidence>
<dbReference type="PANTHER" id="PTHR10625">
    <property type="entry name" value="HISTONE DEACETYLASE HDAC1-RELATED"/>
    <property type="match status" value="1"/>
</dbReference>
<keyword evidence="4" id="KW-0378">Hydrolase</keyword>
<proteinExistence type="inferred from homology"/>
<dbReference type="RefSeq" id="WP_169626933.1">
    <property type="nucleotide sequence ID" value="NZ_JABBNT010000006.1"/>
</dbReference>
<dbReference type="Gene3D" id="3.40.800.20">
    <property type="entry name" value="Histone deacetylase domain"/>
    <property type="match status" value="1"/>
</dbReference>
<dbReference type="AlphaFoldDB" id="A0A7Y0HG55"/>
<evidence type="ECO:0000313" key="8">
    <source>
        <dbReference type="Proteomes" id="UP000539372"/>
    </source>
</evidence>
<accession>A0A7Y0HG55</accession>
<dbReference type="Proteomes" id="UP000539372">
    <property type="component" value="Unassembled WGS sequence"/>
</dbReference>
<evidence type="ECO:0000256" key="1">
    <source>
        <dbReference type="ARBA" id="ARBA00001947"/>
    </source>
</evidence>
<dbReference type="PANTHER" id="PTHR10625:SF17">
    <property type="entry name" value="HISTONE DEACETYLASE 8"/>
    <property type="match status" value="1"/>
</dbReference>
<dbReference type="SUPFAM" id="SSF52768">
    <property type="entry name" value="Arginase/deacetylase"/>
    <property type="match status" value="1"/>
</dbReference>
<comment type="caution">
    <text evidence="7">The sequence shown here is derived from an EMBL/GenBank/DDBJ whole genome shotgun (WGS) entry which is preliminary data.</text>
</comment>
<dbReference type="GO" id="GO:0040029">
    <property type="term" value="P:epigenetic regulation of gene expression"/>
    <property type="evidence" value="ECO:0007669"/>
    <property type="project" value="TreeGrafter"/>
</dbReference>
<dbReference type="InterPro" id="IPR023696">
    <property type="entry name" value="Ureohydrolase_dom_sf"/>
</dbReference>
<protein>
    <recommendedName>
        <fullName evidence="6">Histone deacetylase domain-containing protein</fullName>
    </recommendedName>
</protein>
<keyword evidence="8" id="KW-1185">Reference proteome</keyword>
<dbReference type="EMBL" id="JABBNT010000006">
    <property type="protein sequence ID" value="NMM46536.1"/>
    <property type="molecule type" value="Genomic_DNA"/>
</dbReference>
<dbReference type="GO" id="GO:0046872">
    <property type="term" value="F:metal ion binding"/>
    <property type="evidence" value="ECO:0007669"/>
    <property type="project" value="UniProtKB-KW"/>
</dbReference>
<comment type="similarity">
    <text evidence="2">Belongs to the histone deacetylase family.</text>
</comment>
<dbReference type="InterPro" id="IPR000286">
    <property type="entry name" value="HDACs"/>
</dbReference>
<gene>
    <name evidence="7" type="ORF">HH303_18745</name>
</gene>
<reference evidence="7 8" key="1">
    <citation type="submission" date="2020-04" db="EMBL/GenBank/DDBJ databases">
        <title>Rhodospirillaceae bacterium KN72 isolated from deep sea.</title>
        <authorList>
            <person name="Zhang D.-C."/>
        </authorList>
    </citation>
    <scope>NUCLEOTIDE SEQUENCE [LARGE SCALE GENOMIC DNA]</scope>
    <source>
        <strain evidence="7 8">KN72</strain>
    </source>
</reference>
<sequence length="365" mass="39021">MENLAVFFDEDVLSTSPPMGLFERAPSPLLANQTLFTESPQRIENIKSVLERGPSADRFAWYPGRKATDAEILTYHTQAYLDRLIEWDADGVWASGTTYFPKGGMVTMRAAAGTVLEGLDAVLSGKASKAYALVRPPSHHADRDVADGYCFLNCVGIAVEHARAAGCARVGVLDWDVHHGNGTQSGFYDRDDVLTISLHMNHGAWGPTHPQTGEVDETGTGAGQGYNVNLPLPMGSGDETYLAVMRDCVLPKLRDFQPDLIIVSNGHDAGQFDPNGRQLISMAGFHGLASLAAQAAGELCDGKLLAVQEGGYNIGHVGFCAYASALGFIGVDLDLGDPLSYYPPDGQRALDTVADLIGRHPLFGG</sequence>
<dbReference type="GO" id="GO:0004407">
    <property type="term" value="F:histone deacetylase activity"/>
    <property type="evidence" value="ECO:0007669"/>
    <property type="project" value="TreeGrafter"/>
</dbReference>
<evidence type="ECO:0000256" key="2">
    <source>
        <dbReference type="ARBA" id="ARBA00005947"/>
    </source>
</evidence>
<keyword evidence="3" id="KW-0479">Metal-binding</keyword>
<dbReference type="Pfam" id="PF00850">
    <property type="entry name" value="Hist_deacetyl"/>
    <property type="match status" value="1"/>
</dbReference>
<dbReference type="InterPro" id="IPR037138">
    <property type="entry name" value="His_deacetylse_dom_sf"/>
</dbReference>